<keyword evidence="1" id="KW-0732">Signal</keyword>
<proteinExistence type="predicted"/>
<dbReference type="PANTHER" id="PTHR38013:SF1">
    <property type="entry name" value="GLYCOPROTEIN_POLYSACCHARIDE METABOLISM"/>
    <property type="match status" value="1"/>
</dbReference>
<dbReference type="InterPro" id="IPR039366">
    <property type="entry name" value="Pilotin"/>
</dbReference>
<dbReference type="RefSeq" id="WP_380018703.1">
    <property type="nucleotide sequence ID" value="NZ_JBHSHD010000002.1"/>
</dbReference>
<dbReference type="Pfam" id="PF09619">
    <property type="entry name" value="YscW"/>
    <property type="match status" value="1"/>
</dbReference>
<reference evidence="3" key="1">
    <citation type="journal article" date="2019" name="Int. J. Syst. Evol. Microbiol.">
        <title>The Global Catalogue of Microorganisms (GCM) 10K type strain sequencing project: providing services to taxonomists for standard genome sequencing and annotation.</title>
        <authorList>
            <consortium name="The Broad Institute Genomics Platform"/>
            <consortium name="The Broad Institute Genome Sequencing Center for Infectious Disease"/>
            <person name="Wu L."/>
            <person name="Ma J."/>
        </authorList>
    </citation>
    <scope>NUCLEOTIDE SEQUENCE [LARGE SCALE GENOMIC DNA]</scope>
    <source>
        <strain evidence="3">CCUG 30340</strain>
    </source>
</reference>
<dbReference type="Proteomes" id="UP001595886">
    <property type="component" value="Unassembled WGS sequence"/>
</dbReference>
<accession>A0ABV9QQR1</accession>
<dbReference type="InterPro" id="IPR053196">
    <property type="entry name" value="Lipoprotein_YbaY-like"/>
</dbReference>
<feature type="signal peptide" evidence="1">
    <location>
        <begin position="1"/>
        <end position="21"/>
    </location>
</feature>
<dbReference type="EMBL" id="JBHSHD010000002">
    <property type="protein sequence ID" value="MFC4818969.1"/>
    <property type="molecule type" value="Genomic_DNA"/>
</dbReference>
<evidence type="ECO:0000313" key="3">
    <source>
        <dbReference type="Proteomes" id="UP001595886"/>
    </source>
</evidence>
<dbReference type="PANTHER" id="PTHR38013">
    <property type="entry name" value="GLYCOPROTEIN/POLYSACCHARIDE METABOLISM"/>
    <property type="match status" value="1"/>
</dbReference>
<organism evidence="2 3">
    <name type="scientific">Dokdonella ginsengisoli</name>
    <dbReference type="NCBI Taxonomy" id="363846"/>
    <lineage>
        <taxon>Bacteria</taxon>
        <taxon>Pseudomonadati</taxon>
        <taxon>Pseudomonadota</taxon>
        <taxon>Gammaproteobacteria</taxon>
        <taxon>Lysobacterales</taxon>
        <taxon>Rhodanobacteraceae</taxon>
        <taxon>Dokdonella</taxon>
    </lineage>
</organism>
<keyword evidence="2" id="KW-0449">Lipoprotein</keyword>
<feature type="chain" id="PRO_5046989360" evidence="1">
    <location>
        <begin position="22"/>
        <end position="278"/>
    </location>
</feature>
<dbReference type="PROSITE" id="PS51257">
    <property type="entry name" value="PROKAR_LIPOPROTEIN"/>
    <property type="match status" value="1"/>
</dbReference>
<evidence type="ECO:0000256" key="1">
    <source>
        <dbReference type="SAM" id="SignalP"/>
    </source>
</evidence>
<keyword evidence="3" id="KW-1185">Reference proteome</keyword>
<evidence type="ECO:0000313" key="2">
    <source>
        <dbReference type="EMBL" id="MFC4818969.1"/>
    </source>
</evidence>
<sequence length="278" mass="28868">MRSQWIAVVAALVFLGGCDSANQGGANAPAKNGAPAAPAIAPGTTINGTVTFHDQIPVAAGSKLDVKLVDVAQPEIAIAEKIVEVGGSAPPFTFALDFDAGKINATRTYVVNVLLQDGDRRFVPALNSPVLTHGSGTSVQVVLNAEATPAEKLKEEYKKLQAHIGGMKKVDGTYTTDTASIGWDAFAESGAVRYVRVNTVLDAGGRNSVYYAFTKEGKPMVVQQKGGATIGWSEDGSVLVNEKAGGGTLSDADIKPLAEAATKALQMAQEKVDAGKRK</sequence>
<protein>
    <submittedName>
        <fullName evidence="2">YbaY family lipoprotein</fullName>
    </submittedName>
</protein>
<comment type="caution">
    <text evidence="2">The sequence shown here is derived from an EMBL/GenBank/DDBJ whole genome shotgun (WGS) entry which is preliminary data.</text>
</comment>
<name>A0ABV9QQR1_9GAMM</name>
<gene>
    <name evidence="2" type="ORF">ACFO6Q_01465</name>
</gene>